<keyword evidence="1" id="KW-1133">Transmembrane helix</keyword>
<dbReference type="InterPro" id="IPR019051">
    <property type="entry name" value="Trp_biosyn_TM_oprn/chp"/>
</dbReference>
<dbReference type="Pfam" id="PF09534">
    <property type="entry name" value="Trp_oprn_chp"/>
    <property type="match status" value="1"/>
</dbReference>
<gene>
    <name evidence="2" type="ORF">MXD59_05815</name>
</gene>
<accession>A0ABT0JUT3</accession>
<reference evidence="2 3" key="1">
    <citation type="submission" date="2022-04" db="EMBL/GenBank/DDBJ databases">
        <title>Genome diversity in the genus Frankia.</title>
        <authorList>
            <person name="Carlos-Shanley C."/>
            <person name="Hahn D."/>
        </authorList>
    </citation>
    <scope>NUCLEOTIDE SEQUENCE [LARGE SCALE GENOMIC DNA]</scope>
    <source>
        <strain evidence="2 3">Ag45/Mut15</strain>
    </source>
</reference>
<dbReference type="RefSeq" id="WP_248823754.1">
    <property type="nucleotide sequence ID" value="NZ_JALKFT010000004.1"/>
</dbReference>
<feature type="transmembrane region" description="Helical" evidence="1">
    <location>
        <begin position="55"/>
        <end position="73"/>
    </location>
</feature>
<proteinExistence type="predicted"/>
<protein>
    <submittedName>
        <fullName evidence="2">Trp biosynthesis-associated membrane protein</fullName>
    </submittedName>
</protein>
<sequence length="175" mass="17864">MRADTAWGDRLLTLCVAAGLVALFTVPRTWARATLSDRGAHLLVATRSGWDLAPTGALVGAAAVLAIVLSLLAGWTGRRGLAIAVLACGLAIVALALGRLDAATPLEHTIGRLRIGTFQTDEPVTHSGPAVWLWVAVTCGVVMAAAAASSLALGRRRPPVNPAGGPGEGSQHRGV</sequence>
<feature type="transmembrane region" description="Helical" evidence="1">
    <location>
        <begin position="80"/>
        <end position="98"/>
    </location>
</feature>
<dbReference type="Proteomes" id="UP001201873">
    <property type="component" value="Unassembled WGS sequence"/>
</dbReference>
<evidence type="ECO:0000313" key="2">
    <source>
        <dbReference type="EMBL" id="MCK9875300.1"/>
    </source>
</evidence>
<organism evidence="2 3">
    <name type="scientific">Frankia umida</name>
    <dbReference type="NCBI Taxonomy" id="573489"/>
    <lineage>
        <taxon>Bacteria</taxon>
        <taxon>Bacillati</taxon>
        <taxon>Actinomycetota</taxon>
        <taxon>Actinomycetes</taxon>
        <taxon>Frankiales</taxon>
        <taxon>Frankiaceae</taxon>
        <taxon>Frankia</taxon>
    </lineage>
</organism>
<feature type="transmembrane region" description="Helical" evidence="1">
    <location>
        <begin position="131"/>
        <end position="153"/>
    </location>
</feature>
<comment type="caution">
    <text evidence="2">The sequence shown here is derived from an EMBL/GenBank/DDBJ whole genome shotgun (WGS) entry which is preliminary data.</text>
</comment>
<evidence type="ECO:0000313" key="3">
    <source>
        <dbReference type="Proteomes" id="UP001201873"/>
    </source>
</evidence>
<keyword evidence="1" id="KW-0812">Transmembrane</keyword>
<name>A0ABT0JUT3_9ACTN</name>
<evidence type="ECO:0000256" key="1">
    <source>
        <dbReference type="SAM" id="Phobius"/>
    </source>
</evidence>
<keyword evidence="1" id="KW-0472">Membrane</keyword>
<keyword evidence="3" id="KW-1185">Reference proteome</keyword>
<dbReference type="EMBL" id="JALKFT010000004">
    <property type="protein sequence ID" value="MCK9875300.1"/>
    <property type="molecule type" value="Genomic_DNA"/>
</dbReference>